<dbReference type="Proteomes" id="UP001596161">
    <property type="component" value="Unassembled WGS sequence"/>
</dbReference>
<evidence type="ECO:0000313" key="2">
    <source>
        <dbReference type="Proteomes" id="UP001596161"/>
    </source>
</evidence>
<dbReference type="InterPro" id="IPR035093">
    <property type="entry name" value="RelE/ParE_toxin_dom_sf"/>
</dbReference>
<dbReference type="PANTHER" id="PTHR40266">
    <property type="entry name" value="TOXIN HIGB-1"/>
    <property type="match status" value="1"/>
</dbReference>
<proteinExistence type="predicted"/>
<dbReference type="Pfam" id="PF05015">
    <property type="entry name" value="HigB-like_toxin"/>
    <property type="match status" value="1"/>
</dbReference>
<dbReference type="SUPFAM" id="SSF143011">
    <property type="entry name" value="RelE-like"/>
    <property type="match status" value="1"/>
</dbReference>
<evidence type="ECO:0000313" key="1">
    <source>
        <dbReference type="EMBL" id="MFC5272313.1"/>
    </source>
</evidence>
<sequence length="93" mass="10948">MIVSFGSKETEKIWNGERIAKLPMEIQTTGRRKLRMLNNSQDIADLRIPPSNRLEKLAGNLKEFYSIRINSQWRIIFQWNNGQASEVEIIDYH</sequence>
<accession>A0ABW0EGG0</accession>
<dbReference type="EMBL" id="JBHSKT010000015">
    <property type="protein sequence ID" value="MFC5272313.1"/>
    <property type="molecule type" value="Genomic_DNA"/>
</dbReference>
<dbReference type="Gene3D" id="3.30.2310.20">
    <property type="entry name" value="RelE-like"/>
    <property type="match status" value="1"/>
</dbReference>
<gene>
    <name evidence="1" type="ORF">ACFPIB_16985</name>
</gene>
<dbReference type="PANTHER" id="PTHR40266:SF2">
    <property type="entry name" value="TOXIN HIGB-1"/>
    <property type="match status" value="1"/>
</dbReference>
<protein>
    <submittedName>
        <fullName evidence="1">Type II toxin-antitoxin system RelE/ParE family toxin</fullName>
    </submittedName>
</protein>
<comment type="caution">
    <text evidence="1">The sequence shown here is derived from an EMBL/GenBank/DDBJ whole genome shotgun (WGS) entry which is preliminary data.</text>
</comment>
<keyword evidence="2" id="KW-1185">Reference proteome</keyword>
<name>A0ABW0EGG0_9BACT</name>
<reference evidence="2" key="1">
    <citation type="journal article" date="2019" name="Int. J. Syst. Evol. Microbiol.">
        <title>The Global Catalogue of Microorganisms (GCM) 10K type strain sequencing project: providing services to taxonomists for standard genome sequencing and annotation.</title>
        <authorList>
            <consortium name="The Broad Institute Genomics Platform"/>
            <consortium name="The Broad Institute Genome Sequencing Center for Infectious Disease"/>
            <person name="Wu L."/>
            <person name="Ma J."/>
        </authorList>
    </citation>
    <scope>NUCLEOTIDE SEQUENCE [LARGE SCALE GENOMIC DNA]</scope>
    <source>
        <strain evidence="2">KACC 12602</strain>
    </source>
</reference>
<dbReference type="RefSeq" id="WP_378018672.1">
    <property type="nucleotide sequence ID" value="NZ_JBHSKT010000015.1"/>
</dbReference>
<organism evidence="1 2">
    <name type="scientific">Adhaeribacter terreus</name>
    <dbReference type="NCBI Taxonomy" id="529703"/>
    <lineage>
        <taxon>Bacteria</taxon>
        <taxon>Pseudomonadati</taxon>
        <taxon>Bacteroidota</taxon>
        <taxon>Cytophagia</taxon>
        <taxon>Cytophagales</taxon>
        <taxon>Hymenobacteraceae</taxon>
        <taxon>Adhaeribacter</taxon>
    </lineage>
</organism>
<dbReference type="InterPro" id="IPR007711">
    <property type="entry name" value="HigB-1"/>
</dbReference>